<dbReference type="AlphaFoldDB" id="A0A7X5YIU8"/>
<dbReference type="Proteomes" id="UP000587415">
    <property type="component" value="Unassembled WGS sequence"/>
</dbReference>
<comment type="caution">
    <text evidence="1">The sequence shown here is derived from an EMBL/GenBank/DDBJ whole genome shotgun (WGS) entry which is preliminary data.</text>
</comment>
<name>A0A7X5YIU8_9CAUL</name>
<accession>A0A7X5YIU8</accession>
<organism evidence="1 2">
    <name type="scientific">Brevundimonas alba</name>
    <dbReference type="NCBI Taxonomy" id="74314"/>
    <lineage>
        <taxon>Bacteria</taxon>
        <taxon>Pseudomonadati</taxon>
        <taxon>Pseudomonadota</taxon>
        <taxon>Alphaproteobacteria</taxon>
        <taxon>Caulobacterales</taxon>
        <taxon>Caulobacteraceae</taxon>
        <taxon>Brevundimonas</taxon>
    </lineage>
</organism>
<reference evidence="1 2" key="1">
    <citation type="submission" date="2020-03" db="EMBL/GenBank/DDBJ databases">
        <title>Genomic Encyclopedia of Type Strains, Phase IV (KMG-IV): sequencing the most valuable type-strain genomes for metagenomic binning, comparative biology and taxonomic classification.</title>
        <authorList>
            <person name="Goeker M."/>
        </authorList>
    </citation>
    <scope>NUCLEOTIDE SEQUENCE [LARGE SCALE GENOMIC DNA]</scope>
    <source>
        <strain evidence="1 2">DSM 4736</strain>
    </source>
</reference>
<protein>
    <recommendedName>
        <fullName evidence="3">Terminase small subunit</fullName>
    </recommendedName>
</protein>
<gene>
    <name evidence="1" type="ORF">GGQ87_000640</name>
</gene>
<sequence length="175" mass="19283">MTSDPENPAPPSDLWTVARDDYLAGCSAPVVAERYGLPLRTLRRRAAVEGWRRADQPAPEFDAWTAGGLTREAAIEQFPELADVERAVCDDQVRLLIDPDQKHLRQFAFRRAAEAAALSKPAEAVVWMRLVQSLEQTGDRIDSEGRPFRRQDYLRAAILAGVNDDIGVDPAGTGG</sequence>
<dbReference type="RefSeq" id="WP_168045267.1">
    <property type="nucleotide sequence ID" value="NZ_JAATJM010000001.1"/>
</dbReference>
<evidence type="ECO:0000313" key="2">
    <source>
        <dbReference type="Proteomes" id="UP000587415"/>
    </source>
</evidence>
<dbReference type="EMBL" id="JAATJM010000001">
    <property type="protein sequence ID" value="NJC40382.1"/>
    <property type="molecule type" value="Genomic_DNA"/>
</dbReference>
<evidence type="ECO:0000313" key="1">
    <source>
        <dbReference type="EMBL" id="NJC40382.1"/>
    </source>
</evidence>
<proteinExistence type="predicted"/>
<evidence type="ECO:0008006" key="3">
    <source>
        <dbReference type="Google" id="ProtNLM"/>
    </source>
</evidence>
<keyword evidence="2" id="KW-1185">Reference proteome</keyword>